<keyword evidence="3" id="KW-1185">Reference proteome</keyword>
<dbReference type="Proteomes" id="UP000257109">
    <property type="component" value="Unassembled WGS sequence"/>
</dbReference>
<feature type="non-terminal residue" evidence="2">
    <location>
        <position position="1"/>
    </location>
</feature>
<dbReference type="Pfam" id="PF13976">
    <property type="entry name" value="gag_pre-integrs"/>
    <property type="match status" value="1"/>
</dbReference>
<organism evidence="2 3">
    <name type="scientific">Mucuna pruriens</name>
    <name type="common">Velvet bean</name>
    <name type="synonym">Dolichos pruriens</name>
    <dbReference type="NCBI Taxonomy" id="157652"/>
    <lineage>
        <taxon>Eukaryota</taxon>
        <taxon>Viridiplantae</taxon>
        <taxon>Streptophyta</taxon>
        <taxon>Embryophyta</taxon>
        <taxon>Tracheophyta</taxon>
        <taxon>Spermatophyta</taxon>
        <taxon>Magnoliopsida</taxon>
        <taxon>eudicotyledons</taxon>
        <taxon>Gunneridae</taxon>
        <taxon>Pentapetalae</taxon>
        <taxon>rosids</taxon>
        <taxon>fabids</taxon>
        <taxon>Fabales</taxon>
        <taxon>Fabaceae</taxon>
        <taxon>Papilionoideae</taxon>
        <taxon>50 kb inversion clade</taxon>
        <taxon>NPAAA clade</taxon>
        <taxon>indigoferoid/millettioid clade</taxon>
        <taxon>Phaseoleae</taxon>
        <taxon>Mucuna</taxon>
    </lineage>
</organism>
<accession>A0A371IAM7</accession>
<evidence type="ECO:0000313" key="2">
    <source>
        <dbReference type="EMBL" id="RDY12102.1"/>
    </source>
</evidence>
<dbReference type="AlphaFoldDB" id="A0A371IAM7"/>
<gene>
    <name evidence="2" type="ORF">CR513_03163</name>
</gene>
<evidence type="ECO:0000259" key="1">
    <source>
        <dbReference type="Pfam" id="PF13976"/>
    </source>
</evidence>
<dbReference type="InterPro" id="IPR025724">
    <property type="entry name" value="GAG-pre-integrase_dom"/>
</dbReference>
<reference evidence="2" key="1">
    <citation type="submission" date="2018-05" db="EMBL/GenBank/DDBJ databases">
        <title>Draft genome of Mucuna pruriens seed.</title>
        <authorList>
            <person name="Nnadi N.E."/>
            <person name="Vos R."/>
            <person name="Hasami M.H."/>
            <person name="Devisetty U.K."/>
            <person name="Aguiy J.C."/>
        </authorList>
    </citation>
    <scope>NUCLEOTIDE SEQUENCE [LARGE SCALE GENOMIC DNA]</scope>
    <source>
        <strain evidence="2">JCA_2017</strain>
    </source>
</reference>
<feature type="domain" description="GAG-pre-integrase" evidence="1">
    <location>
        <begin position="8"/>
        <end position="58"/>
    </location>
</feature>
<dbReference type="EMBL" id="QJKJ01000529">
    <property type="protein sequence ID" value="RDY12102.1"/>
    <property type="molecule type" value="Genomic_DNA"/>
</dbReference>
<protein>
    <recommendedName>
        <fullName evidence="1">GAG-pre-integrase domain-containing protein</fullName>
    </recommendedName>
</protein>
<evidence type="ECO:0000313" key="3">
    <source>
        <dbReference type="Proteomes" id="UP000257109"/>
    </source>
</evidence>
<sequence length="63" mass="7210">MENVLKATDTLDDSSLRHKHLGHFSYSTLKQIGSNELVENLSTIKDNIDVCGACQYKKNKYFF</sequence>
<comment type="caution">
    <text evidence="2">The sequence shown here is derived from an EMBL/GenBank/DDBJ whole genome shotgun (WGS) entry which is preliminary data.</text>
</comment>
<name>A0A371IAM7_MUCPR</name>
<proteinExistence type="predicted"/>